<accession>A0A1H2LKK9</accession>
<evidence type="ECO:0000313" key="3">
    <source>
        <dbReference type="Proteomes" id="UP000182977"/>
    </source>
</evidence>
<dbReference type="EMBL" id="LT629791">
    <property type="protein sequence ID" value="SDU81459.1"/>
    <property type="molecule type" value="Genomic_DNA"/>
</dbReference>
<dbReference type="RefSeq" id="WP_046768776.1">
    <property type="nucleotide sequence ID" value="NZ_KQ061228.1"/>
</dbReference>
<proteinExistence type="predicted"/>
<dbReference type="Proteomes" id="UP000182977">
    <property type="component" value="Chromosome I"/>
</dbReference>
<feature type="compositionally biased region" description="Basic and acidic residues" evidence="1">
    <location>
        <begin position="661"/>
        <end position="670"/>
    </location>
</feature>
<gene>
    <name evidence="2" type="ORF">SAMN04488563_6324</name>
</gene>
<keyword evidence="3" id="KW-1185">Reference proteome</keyword>
<evidence type="ECO:0000256" key="1">
    <source>
        <dbReference type="SAM" id="MobiDB-lite"/>
    </source>
</evidence>
<dbReference type="STRING" id="419479.SAMN04488563_6324"/>
<organism evidence="2 3">
    <name type="scientific">Jiangella alkaliphila</name>
    <dbReference type="NCBI Taxonomy" id="419479"/>
    <lineage>
        <taxon>Bacteria</taxon>
        <taxon>Bacillati</taxon>
        <taxon>Actinomycetota</taxon>
        <taxon>Actinomycetes</taxon>
        <taxon>Jiangellales</taxon>
        <taxon>Jiangellaceae</taxon>
        <taxon>Jiangella</taxon>
    </lineage>
</organism>
<sequence>MTEYVSVHPDRLRDLARKLQAAASTVREKAPGIVSGIEGWDGSFSGAKLTELADWLDDQWQPMFDRADLATTAANQPSYSTPGNVMYAVPFDITEQDLAEEGRQDALDLHEAMNSDDEAIRNEAQREAAEAMEAHADDPAYLEAFYNNGGAEVITTMSRQIAEQGVPPSEQNQNRLRLFATGVAAVSRFSESGEVTLNQGALDPLSSVDNTLQNGIMMMYGPGGDQYGSAFLRTVADNALQWREDNDPPRPSYSAPMVAGTSYVPGGYVQNDDDWWTRIGIDVDYLDNNIEDAANGMELMQQFDPVNSILNRTGQNPEASRQLLNGSDGLENAQRLIDYDWQSPGAVPHDDSGPAASVLIAATQDRGDEQGQESATAAANIFQAGYDLSTRERDDYDKEQLPGLPSSLAEAMSVVATAYAPDMANSTSQPNVDINEVIRNEQGFWVVQSNTTLMNGFLKTFMTDPEAAGAFRGSVLAQMTAAAELQSTNPEAADMLTDYGYLNGMVSIAFADQDFTEAEAQDAANQQAQSYFDAASGILDAVPLGKESYEFIRSAAVASAGLSKESLFPTDGAQQVESEVQHTMLTDIAEMRTYVAQGYVNSGAYPLPEDASFATNGIIDPQGDAEMAAFDDWWNNRPQNLPAADNAQEGFEDATNVFAPNDDRFDDPPK</sequence>
<evidence type="ECO:0000313" key="2">
    <source>
        <dbReference type="EMBL" id="SDU81459.1"/>
    </source>
</evidence>
<name>A0A1H2LKK9_9ACTN</name>
<dbReference type="AlphaFoldDB" id="A0A1H2LKK9"/>
<feature type="region of interest" description="Disordered" evidence="1">
    <location>
        <begin position="636"/>
        <end position="670"/>
    </location>
</feature>
<dbReference type="OrthoDB" id="3492988at2"/>
<reference evidence="3" key="1">
    <citation type="submission" date="2016-10" db="EMBL/GenBank/DDBJ databases">
        <authorList>
            <person name="Varghese N."/>
            <person name="Submissions S."/>
        </authorList>
    </citation>
    <scope>NUCLEOTIDE SEQUENCE [LARGE SCALE GENOMIC DNA]</scope>
    <source>
        <strain evidence="3">DSM 45079</strain>
    </source>
</reference>
<protein>
    <submittedName>
        <fullName evidence="2">Uncharacterized protein</fullName>
    </submittedName>
</protein>